<dbReference type="SUPFAM" id="SSF53254">
    <property type="entry name" value="Phosphoglycerate mutase-like"/>
    <property type="match status" value="1"/>
</dbReference>
<dbReference type="Proteomes" id="UP001501207">
    <property type="component" value="Unassembled WGS sequence"/>
</dbReference>
<dbReference type="RefSeq" id="WP_344980711.1">
    <property type="nucleotide sequence ID" value="NZ_BAABFN010000020.1"/>
</dbReference>
<dbReference type="PANTHER" id="PTHR47623:SF1">
    <property type="entry name" value="OS09G0287300 PROTEIN"/>
    <property type="match status" value="1"/>
</dbReference>
<name>A0ABP8G5K1_9BACT</name>
<dbReference type="InterPro" id="IPR029033">
    <property type="entry name" value="His_PPase_superfam"/>
</dbReference>
<keyword evidence="2" id="KW-1185">Reference proteome</keyword>
<dbReference type="SMART" id="SM00855">
    <property type="entry name" value="PGAM"/>
    <property type="match status" value="1"/>
</dbReference>
<dbReference type="PANTHER" id="PTHR47623">
    <property type="entry name" value="OS09G0287300 PROTEIN"/>
    <property type="match status" value="1"/>
</dbReference>
<organism evidence="1 2">
    <name type="scientific">Compostibacter hankyongensis</name>
    <dbReference type="NCBI Taxonomy" id="1007089"/>
    <lineage>
        <taxon>Bacteria</taxon>
        <taxon>Pseudomonadati</taxon>
        <taxon>Bacteroidota</taxon>
        <taxon>Chitinophagia</taxon>
        <taxon>Chitinophagales</taxon>
        <taxon>Chitinophagaceae</taxon>
        <taxon>Compostibacter</taxon>
    </lineage>
</organism>
<gene>
    <name evidence="1" type="primary">sixA</name>
    <name evidence="1" type="ORF">GCM10023143_29560</name>
</gene>
<dbReference type="Pfam" id="PF00300">
    <property type="entry name" value="His_Phos_1"/>
    <property type="match status" value="1"/>
</dbReference>
<evidence type="ECO:0000313" key="2">
    <source>
        <dbReference type="Proteomes" id="UP001501207"/>
    </source>
</evidence>
<comment type="caution">
    <text evidence="1">The sequence shown here is derived from an EMBL/GenBank/DDBJ whole genome shotgun (WGS) entry which is preliminary data.</text>
</comment>
<dbReference type="Gene3D" id="3.40.50.1240">
    <property type="entry name" value="Phosphoglycerate mutase-like"/>
    <property type="match status" value="1"/>
</dbReference>
<accession>A0ABP8G5K1</accession>
<proteinExistence type="predicted"/>
<evidence type="ECO:0000313" key="1">
    <source>
        <dbReference type="EMBL" id="GAA4317458.1"/>
    </source>
</evidence>
<sequence>MFIFKSIMKQLLLIRHAKSDRSDPALEDFDRPLNERGRKDAPLMAKRILEQGVVPGLLVSSAARRARQTARLMAAEWDYEKKRIVLEERLYEAGLAEYYAYIPALDDSLETVALFGHNPTIGLLADALSPAEVDHFPTCGCALFQIHSGSWKNFRQAEKTLRWLGYPAR</sequence>
<reference evidence="2" key="1">
    <citation type="journal article" date="2019" name="Int. J. Syst. Evol. Microbiol.">
        <title>The Global Catalogue of Microorganisms (GCM) 10K type strain sequencing project: providing services to taxonomists for standard genome sequencing and annotation.</title>
        <authorList>
            <consortium name="The Broad Institute Genomics Platform"/>
            <consortium name="The Broad Institute Genome Sequencing Center for Infectious Disease"/>
            <person name="Wu L."/>
            <person name="Ma J."/>
        </authorList>
    </citation>
    <scope>NUCLEOTIDE SEQUENCE [LARGE SCALE GENOMIC DNA]</scope>
    <source>
        <strain evidence="2">JCM 17664</strain>
    </source>
</reference>
<dbReference type="InterPro" id="IPR013078">
    <property type="entry name" value="His_Pase_superF_clade-1"/>
</dbReference>
<dbReference type="CDD" id="cd07067">
    <property type="entry name" value="HP_PGM_like"/>
    <property type="match status" value="1"/>
</dbReference>
<protein>
    <submittedName>
        <fullName evidence="1">Phosphohistidine phosphatase SixA</fullName>
    </submittedName>
</protein>
<dbReference type="EMBL" id="BAABFN010000020">
    <property type="protein sequence ID" value="GAA4317458.1"/>
    <property type="molecule type" value="Genomic_DNA"/>
</dbReference>